<feature type="transmembrane region" description="Helical" evidence="3">
    <location>
        <begin position="192"/>
        <end position="214"/>
    </location>
</feature>
<dbReference type="GeneID" id="5892355"/>
<dbReference type="Gene3D" id="2.60.40.10">
    <property type="entry name" value="Immunoglobulins"/>
    <property type="match status" value="2"/>
</dbReference>
<feature type="transmembrane region" description="Helical" evidence="3">
    <location>
        <begin position="143"/>
        <end position="164"/>
    </location>
</feature>
<organism evidence="5 6">
    <name type="scientific">Monosiga brevicollis</name>
    <name type="common">Choanoflagellate</name>
    <dbReference type="NCBI Taxonomy" id="81824"/>
    <lineage>
        <taxon>Eukaryota</taxon>
        <taxon>Choanoflagellata</taxon>
        <taxon>Craspedida</taxon>
        <taxon>Salpingoecidae</taxon>
        <taxon>Monosiga</taxon>
    </lineage>
</organism>
<dbReference type="Proteomes" id="UP000001357">
    <property type="component" value="Unassembled WGS sequence"/>
</dbReference>
<keyword evidence="3" id="KW-0812">Transmembrane</keyword>
<dbReference type="InterPro" id="IPR051846">
    <property type="entry name" value="SH2_domain_adapters"/>
</dbReference>
<dbReference type="Pfam" id="PF16403">
    <property type="entry name" value="Bact_surface_Ig-like"/>
    <property type="match status" value="1"/>
</dbReference>
<reference evidence="5 6" key="1">
    <citation type="journal article" date="2008" name="Nature">
        <title>The genome of the choanoflagellate Monosiga brevicollis and the origin of metazoans.</title>
        <authorList>
            <consortium name="JGI Sequencing"/>
            <person name="King N."/>
            <person name="Westbrook M.J."/>
            <person name="Young S.L."/>
            <person name="Kuo A."/>
            <person name="Abedin M."/>
            <person name="Chapman J."/>
            <person name="Fairclough S."/>
            <person name="Hellsten U."/>
            <person name="Isogai Y."/>
            <person name="Letunic I."/>
            <person name="Marr M."/>
            <person name="Pincus D."/>
            <person name="Putnam N."/>
            <person name="Rokas A."/>
            <person name="Wright K.J."/>
            <person name="Zuzow R."/>
            <person name="Dirks W."/>
            <person name="Good M."/>
            <person name="Goodstein D."/>
            <person name="Lemons D."/>
            <person name="Li W."/>
            <person name="Lyons J.B."/>
            <person name="Morris A."/>
            <person name="Nichols S."/>
            <person name="Richter D.J."/>
            <person name="Salamov A."/>
            <person name="Bork P."/>
            <person name="Lim W.A."/>
            <person name="Manning G."/>
            <person name="Miller W.T."/>
            <person name="McGinnis W."/>
            <person name="Shapiro H."/>
            <person name="Tjian R."/>
            <person name="Grigoriev I.V."/>
            <person name="Rokhsar D."/>
        </authorList>
    </citation>
    <scope>NUCLEOTIDE SEQUENCE [LARGE SCALE GENOMIC DNA]</scope>
    <source>
        <strain evidence="6">MX1 / ATCC 50154</strain>
    </source>
</reference>
<keyword evidence="6" id="KW-1185">Reference proteome</keyword>
<dbReference type="KEGG" id="mbr:MONBRDRAFT_9345"/>
<feature type="region of interest" description="Disordered" evidence="2">
    <location>
        <begin position="950"/>
        <end position="971"/>
    </location>
</feature>
<dbReference type="PANTHER" id="PTHR15127:SF32">
    <property type="entry name" value="HEAVYWEIGHT, ISOFORM A"/>
    <property type="match status" value="1"/>
</dbReference>
<dbReference type="GO" id="GO:0001784">
    <property type="term" value="F:phosphotyrosine residue binding"/>
    <property type="evidence" value="ECO:0000318"/>
    <property type="project" value="GO_Central"/>
</dbReference>
<name>A9V2V1_MONBE</name>
<evidence type="ECO:0000313" key="5">
    <source>
        <dbReference type="EMBL" id="EDQ88077.1"/>
    </source>
</evidence>
<proteinExistence type="predicted"/>
<feature type="domain" description="Pesticidal crystal protein Cry22Aa Ig-like" evidence="4">
    <location>
        <begin position="471"/>
        <end position="545"/>
    </location>
</feature>
<feature type="transmembrane region" description="Helical" evidence="3">
    <location>
        <begin position="1122"/>
        <end position="1142"/>
    </location>
</feature>
<keyword evidence="3" id="KW-0472">Membrane</keyword>
<feature type="region of interest" description="Disordered" evidence="2">
    <location>
        <begin position="1097"/>
        <end position="1117"/>
    </location>
</feature>
<evidence type="ECO:0000256" key="2">
    <source>
        <dbReference type="SAM" id="MobiDB-lite"/>
    </source>
</evidence>
<evidence type="ECO:0000256" key="1">
    <source>
        <dbReference type="ARBA" id="ARBA00022999"/>
    </source>
</evidence>
<dbReference type="RefSeq" id="XP_001747153.1">
    <property type="nucleotide sequence ID" value="XM_001747101.1"/>
</dbReference>
<evidence type="ECO:0000256" key="3">
    <source>
        <dbReference type="SAM" id="Phobius"/>
    </source>
</evidence>
<feature type="transmembrane region" description="Helical" evidence="3">
    <location>
        <begin position="105"/>
        <end position="122"/>
    </location>
</feature>
<gene>
    <name evidence="5" type="ORF">MONBRDRAFT_9345</name>
</gene>
<sequence length="1328" mass="142400">MAPRGGSGVRENFLRGYPLEFKIPYNNARLPSLSKHPFHSPFAHFLCRQSASCFSPSLLNHHINSLLDGIGWMTIPGLDFWTFAASRVYSGASSEVLVNKMNFNYAAYFWVFVALPVVLYLGRGLSRRFLLRHLRDINLARASLAAISYSLGYILLLPVGIAVLRPFVCDERTGARLLYVDNAIECDSTDQLLYQVVGATITAAWGVSLVWAGWRRVHRSLITFSSVRHEAQIQSLEAAYGLPAVVGDELVINVWDGSFEDADSWPSGESDVFLIFTFGGTDYLTSTIDDDNNCTATSNRICHDITPPTLAFAGNPRTTFELGETISLPAVTALDSADGTLTNSVSHTPPGQPANTVGQHTIQFAVEDAAQNPATLKWVYTVSDQTPPEFILVGSNPLQWNIDETFKDPGYSVHDLSPVTVHVVGLDLLNATIANAILDNVTLEYDACDSYNNCVSAKRFVELVDYSVPVITLLGPNPLFIEVGTLPSFVDAYGAEAEDNVAGNVTGLVVSRNNVDIDVLGQYEVEYSLKLGSETAQAVSRTVIVRDTTPPQLNLNGSSLVVLEAGSKYAEPGYTVEDNYTPALALLQTMSITPALENISTIAPNGTMIVVEYRVEDTSGNVGQAQRDLLIVDTQPPVLTVNPDEAQAWDIVDGACVDERSACTLVREGSVTMSSVSSPSMQSVTYRATDAAGHSVTRTLEFVVRDTRAPVVSVSRDVVFVEAGGAGVDFNGTESVGSAVDANDGAVVAYANESIEMYPLEVPMEYGVWYWARDGAGNVGWSSRVRVVVNDTTGPVLRRVVGSNEEPVVVEAGSDVFDASGLVSCHDGYEGPCECTIGIERRLANESAYSRVSGVDTFGENGTWYRLGYAARDGSGNSGRLEVYVVIEDEVAPEFRVLWGGSGATFEGSRTGRAFELGSYVSVSDGGWRGTSLLERVEMAVIEHAIGGDADEKAASTTTTDDTRQRQRRRRRPIEHAEALVVVLITGLGVLLFGEYRHDEASGTTYVVGGAEYVEPGWEAYDDYAGDVSGRVKQAVVLRSSDTATATAKDTATKTDMDMDAGGDAGSGAGTRWMIVAYSVQDDHQNVMRVNRTVVFEAEPSGPPSSSSSSTSSGGGLSGATLGASVGGILIVVVVFILFVVWRRRRGGGGGRAELGLKTARMVHELDDGTMAGAVNPMYDEDVGLWQLGVVPSGVTEQELYGDVEAFDEPDVQTASCNHGNVAADHVYGDLGLCDLPDLSSLKGDASSTALPPFGDSRSSVIHHSSYRGQDLYHHLDPAADGRRCSVSESTYASLHRPPGASASSPLPKHVYDSLLMTAAPHADSSRV</sequence>
<dbReference type="InterPro" id="IPR013783">
    <property type="entry name" value="Ig-like_fold"/>
</dbReference>
<dbReference type="FunFam" id="2.60.40.10:FF:002029">
    <property type="entry name" value="Predicted protein"/>
    <property type="match status" value="1"/>
</dbReference>
<evidence type="ECO:0000313" key="6">
    <source>
        <dbReference type="Proteomes" id="UP000001357"/>
    </source>
</evidence>
<keyword evidence="1" id="KW-0727">SH2 domain</keyword>
<evidence type="ECO:0000259" key="4">
    <source>
        <dbReference type="Pfam" id="PF16403"/>
    </source>
</evidence>
<dbReference type="EMBL" id="CH991556">
    <property type="protein sequence ID" value="EDQ88077.1"/>
    <property type="molecule type" value="Genomic_DNA"/>
</dbReference>
<accession>A9V2V1</accession>
<keyword evidence="3" id="KW-1133">Transmembrane helix</keyword>
<dbReference type="InterPro" id="IPR032179">
    <property type="entry name" value="Cry22Aa_Ig-like"/>
</dbReference>
<dbReference type="InParanoid" id="A9V2V1"/>
<dbReference type="PANTHER" id="PTHR15127">
    <property type="entry name" value="HEAVYWEIGHT, ISOFORM A"/>
    <property type="match status" value="1"/>
</dbReference>
<protein>
    <recommendedName>
        <fullName evidence="4">Pesticidal crystal protein Cry22Aa Ig-like domain-containing protein</fullName>
    </recommendedName>
</protein>